<feature type="region of interest" description="Disordered" evidence="1">
    <location>
        <begin position="43"/>
        <end position="79"/>
    </location>
</feature>
<dbReference type="Proteomes" id="UP001501095">
    <property type="component" value="Unassembled WGS sequence"/>
</dbReference>
<protein>
    <submittedName>
        <fullName evidence="2">Uncharacterized protein</fullName>
    </submittedName>
</protein>
<gene>
    <name evidence="2" type="ORF">GCM10010423_09560</name>
</gene>
<proteinExistence type="predicted"/>
<dbReference type="EMBL" id="BAAATM010000003">
    <property type="protein sequence ID" value="GAA2519348.1"/>
    <property type="molecule type" value="Genomic_DNA"/>
</dbReference>
<accession>A0ABN3NE72</accession>
<reference evidence="2 3" key="1">
    <citation type="journal article" date="2019" name="Int. J. Syst. Evol. Microbiol.">
        <title>The Global Catalogue of Microorganisms (GCM) 10K type strain sequencing project: providing services to taxonomists for standard genome sequencing and annotation.</title>
        <authorList>
            <consortium name="The Broad Institute Genomics Platform"/>
            <consortium name="The Broad Institute Genome Sequencing Center for Infectious Disease"/>
            <person name="Wu L."/>
            <person name="Ma J."/>
        </authorList>
    </citation>
    <scope>NUCLEOTIDE SEQUENCE [LARGE SCALE GENOMIC DNA]</scope>
    <source>
        <strain evidence="2 3">JCM 6924</strain>
    </source>
</reference>
<name>A0ABN3NE72_9ACTN</name>
<keyword evidence="3" id="KW-1185">Reference proteome</keyword>
<evidence type="ECO:0000313" key="2">
    <source>
        <dbReference type="EMBL" id="GAA2519348.1"/>
    </source>
</evidence>
<organism evidence="2 3">
    <name type="scientific">Streptomyces levis</name>
    <dbReference type="NCBI Taxonomy" id="285566"/>
    <lineage>
        <taxon>Bacteria</taxon>
        <taxon>Bacillati</taxon>
        <taxon>Actinomycetota</taxon>
        <taxon>Actinomycetes</taxon>
        <taxon>Kitasatosporales</taxon>
        <taxon>Streptomycetaceae</taxon>
        <taxon>Streptomyces</taxon>
    </lineage>
</organism>
<evidence type="ECO:0000256" key="1">
    <source>
        <dbReference type="SAM" id="MobiDB-lite"/>
    </source>
</evidence>
<evidence type="ECO:0000313" key="3">
    <source>
        <dbReference type="Proteomes" id="UP001501095"/>
    </source>
</evidence>
<sequence length="79" mass="8114">MNVIATANIIAASATDWCGAVREGDAVPRPGRAVLTTSVCARPCPAASEDPSGPVRHSDTAEWLSGQPPGRVRTTSPAM</sequence>
<comment type="caution">
    <text evidence="2">The sequence shown here is derived from an EMBL/GenBank/DDBJ whole genome shotgun (WGS) entry which is preliminary data.</text>
</comment>